<evidence type="ECO:0000259" key="3">
    <source>
        <dbReference type="Pfam" id="PF09851"/>
    </source>
</evidence>
<dbReference type="AlphaFoldDB" id="A0A1I1EJY3"/>
<reference evidence="5" key="1">
    <citation type="submission" date="2016-10" db="EMBL/GenBank/DDBJ databases">
        <authorList>
            <person name="Varghese N."/>
            <person name="Submissions S."/>
        </authorList>
    </citation>
    <scope>NUCLEOTIDE SEQUENCE [LARGE SCALE GENOMIC DNA]</scope>
    <source>
        <strain evidence="5">DSM 13078</strain>
    </source>
</reference>
<protein>
    <submittedName>
        <fullName evidence="4">Uncharacterized membrane protein</fullName>
    </submittedName>
</protein>
<evidence type="ECO:0000256" key="2">
    <source>
        <dbReference type="SAM" id="Phobius"/>
    </source>
</evidence>
<dbReference type="EMBL" id="FOKW01000002">
    <property type="protein sequence ID" value="SFB85300.1"/>
    <property type="molecule type" value="Genomic_DNA"/>
</dbReference>
<dbReference type="Proteomes" id="UP000199161">
    <property type="component" value="Unassembled WGS sequence"/>
</dbReference>
<evidence type="ECO:0000313" key="5">
    <source>
        <dbReference type="Proteomes" id="UP000199161"/>
    </source>
</evidence>
<proteinExistence type="predicted"/>
<keyword evidence="2" id="KW-0472">Membrane</keyword>
<name>A0A1I1EJY3_NATHA</name>
<keyword evidence="2" id="KW-1133">Transmembrane helix</keyword>
<feature type="domain" description="SHOCT" evidence="3">
    <location>
        <begin position="89"/>
        <end position="115"/>
    </location>
</feature>
<dbReference type="OrthoDB" id="53394at2157"/>
<dbReference type="InterPro" id="IPR018649">
    <property type="entry name" value="SHOCT"/>
</dbReference>
<organism evidence="4 5">
    <name type="scientific">Natronobacterium haloterrestre</name>
    <name type="common">Halobiforma haloterrestris</name>
    <dbReference type="NCBI Taxonomy" id="148448"/>
    <lineage>
        <taxon>Archaea</taxon>
        <taxon>Methanobacteriati</taxon>
        <taxon>Methanobacteriota</taxon>
        <taxon>Stenosarchaea group</taxon>
        <taxon>Halobacteria</taxon>
        <taxon>Halobacteriales</taxon>
        <taxon>Natrialbaceae</taxon>
        <taxon>Natronobacterium</taxon>
    </lineage>
</organism>
<accession>A0A1I1EJY3</accession>
<feature type="region of interest" description="Disordered" evidence="1">
    <location>
        <begin position="126"/>
        <end position="171"/>
    </location>
</feature>
<keyword evidence="2" id="KW-0812">Transmembrane</keyword>
<feature type="compositionally biased region" description="Basic and acidic residues" evidence="1">
    <location>
        <begin position="144"/>
        <end position="171"/>
    </location>
</feature>
<gene>
    <name evidence="4" type="ORF">SAMN05444422_102399</name>
</gene>
<feature type="transmembrane region" description="Helical" evidence="2">
    <location>
        <begin position="12"/>
        <end position="33"/>
    </location>
</feature>
<sequence>MATDRREFVADDLWLLIGIVTLATISLLGMLGLDSVTGFVAVVGWFLLTPIFLFWGDEIAALLFDADRSGGRQRETRARNTGHGTGEDDAIAELKRRYAEGEIDDAEFERRLERLVGVEEALETVFPDRRGEGDGERVRRKGTRDRGEREGEEVGERERVPERERERDLEG</sequence>
<dbReference type="RefSeq" id="WP_089786219.1">
    <property type="nucleotide sequence ID" value="NZ_FOKW01000002.1"/>
</dbReference>
<evidence type="ECO:0000313" key="4">
    <source>
        <dbReference type="EMBL" id="SFB85300.1"/>
    </source>
</evidence>
<feature type="compositionally biased region" description="Basic and acidic residues" evidence="1">
    <location>
        <begin position="126"/>
        <end position="137"/>
    </location>
</feature>
<dbReference type="Pfam" id="PF09851">
    <property type="entry name" value="SHOCT"/>
    <property type="match status" value="1"/>
</dbReference>
<feature type="transmembrane region" description="Helical" evidence="2">
    <location>
        <begin position="39"/>
        <end position="64"/>
    </location>
</feature>
<keyword evidence="5" id="KW-1185">Reference proteome</keyword>
<evidence type="ECO:0000256" key="1">
    <source>
        <dbReference type="SAM" id="MobiDB-lite"/>
    </source>
</evidence>